<organism evidence="3 4">
    <name type="scientific">Magallana gigas</name>
    <name type="common">Pacific oyster</name>
    <name type="synonym">Crassostrea gigas</name>
    <dbReference type="NCBI Taxonomy" id="29159"/>
    <lineage>
        <taxon>Eukaryota</taxon>
        <taxon>Metazoa</taxon>
        <taxon>Spiralia</taxon>
        <taxon>Lophotrochozoa</taxon>
        <taxon>Mollusca</taxon>
        <taxon>Bivalvia</taxon>
        <taxon>Autobranchia</taxon>
        <taxon>Pteriomorphia</taxon>
        <taxon>Ostreida</taxon>
        <taxon>Ostreoidea</taxon>
        <taxon>Ostreidae</taxon>
        <taxon>Magallana</taxon>
    </lineage>
</organism>
<dbReference type="EnsemblMetazoa" id="G1018.1">
    <property type="protein sequence ID" value="G1018.1:cds"/>
    <property type="gene ID" value="G1018"/>
</dbReference>
<dbReference type="InterPro" id="IPR050188">
    <property type="entry name" value="RluA_PseudoU_synthase"/>
</dbReference>
<dbReference type="GO" id="GO:0009982">
    <property type="term" value="F:pseudouridine synthase activity"/>
    <property type="evidence" value="ECO:0007669"/>
    <property type="project" value="InterPro"/>
</dbReference>
<dbReference type="PANTHER" id="PTHR21600:SF87">
    <property type="entry name" value="RNA PSEUDOURIDYLATE SYNTHASE DOMAIN-CONTAINING PROTEIN 1"/>
    <property type="match status" value="1"/>
</dbReference>
<dbReference type="AlphaFoldDB" id="A0A8W8HLY8"/>
<dbReference type="GO" id="GO:0003723">
    <property type="term" value="F:RNA binding"/>
    <property type="evidence" value="ECO:0007669"/>
    <property type="project" value="InterPro"/>
</dbReference>
<dbReference type="PANTHER" id="PTHR21600">
    <property type="entry name" value="MITOCHONDRIAL RNA PSEUDOURIDINE SYNTHASE"/>
    <property type="match status" value="1"/>
</dbReference>
<evidence type="ECO:0000256" key="1">
    <source>
        <dbReference type="ARBA" id="ARBA00010876"/>
    </source>
</evidence>
<dbReference type="CDD" id="cd02869">
    <property type="entry name" value="PseudoU_synth_RluA_like"/>
    <property type="match status" value="1"/>
</dbReference>
<name>A0A8W8HLY8_MAGGI</name>
<dbReference type="GO" id="GO:0000455">
    <property type="term" value="P:enzyme-directed rRNA pseudouridine synthesis"/>
    <property type="evidence" value="ECO:0007669"/>
    <property type="project" value="TreeGrafter"/>
</dbReference>
<dbReference type="Gene3D" id="3.30.2350.10">
    <property type="entry name" value="Pseudouridine synthase"/>
    <property type="match status" value="1"/>
</dbReference>
<proteinExistence type="inferred from homology"/>
<sequence length="210" mass="24320">MVSVETLLSKYYPHLRDPSVKHGFRFQHRLDLATSGVLCLCRTKKSAGKMFREFQKRSVLKHYIALVYGHLESKTQTVEVAVGEDSSVRDIHKMCTSDSESCINPREAITEIIVLEKGTYNDQPATKVLLRPHTGRPHQLRVHCDHIGHRIVGDYMYSNRQDTLPYRMMLHALRLRFNELDILSKDPFTSDKDELWKVTDTINTYNNICT</sequence>
<accession>A0A8W8HLY8</accession>
<evidence type="ECO:0000313" key="3">
    <source>
        <dbReference type="EnsemblMetazoa" id="G1018.1:cds"/>
    </source>
</evidence>
<dbReference type="InterPro" id="IPR020103">
    <property type="entry name" value="PsdUridine_synth_cat_dom_sf"/>
</dbReference>
<dbReference type="Proteomes" id="UP000005408">
    <property type="component" value="Unassembled WGS sequence"/>
</dbReference>
<comment type="similarity">
    <text evidence="1">Belongs to the pseudouridine synthase RluA family.</text>
</comment>
<dbReference type="SUPFAM" id="SSF55120">
    <property type="entry name" value="Pseudouridine synthase"/>
    <property type="match status" value="1"/>
</dbReference>
<dbReference type="InterPro" id="IPR006145">
    <property type="entry name" value="PsdUridine_synth_RsuA/RluA"/>
</dbReference>
<evidence type="ECO:0000313" key="4">
    <source>
        <dbReference type="Proteomes" id="UP000005408"/>
    </source>
</evidence>
<evidence type="ECO:0000259" key="2">
    <source>
        <dbReference type="Pfam" id="PF00849"/>
    </source>
</evidence>
<reference evidence="3" key="1">
    <citation type="submission" date="2022-08" db="UniProtKB">
        <authorList>
            <consortium name="EnsemblMetazoa"/>
        </authorList>
    </citation>
    <scope>IDENTIFICATION</scope>
    <source>
        <strain evidence="3">05x7-T-G4-1.051#20</strain>
    </source>
</reference>
<feature type="domain" description="Pseudouridine synthase RsuA/RluA-like" evidence="2">
    <location>
        <begin position="18"/>
        <end position="146"/>
    </location>
</feature>
<dbReference type="Pfam" id="PF00849">
    <property type="entry name" value="PseudoU_synth_2"/>
    <property type="match status" value="1"/>
</dbReference>
<protein>
    <recommendedName>
        <fullName evidence="2">Pseudouridine synthase RsuA/RluA-like domain-containing protein</fullName>
    </recommendedName>
</protein>
<keyword evidence="4" id="KW-1185">Reference proteome</keyword>